<dbReference type="Gene3D" id="1.10.285.20">
    <property type="entry name" value="Uncharacterised protein PF01937, DUF89, domain 2"/>
    <property type="match status" value="1"/>
</dbReference>
<accession>A0A1S1VAC5</accession>
<dbReference type="SUPFAM" id="SSF111321">
    <property type="entry name" value="AF1104-like"/>
    <property type="match status" value="1"/>
</dbReference>
<sequence length="287" mass="31930">MKVQLDCVHCYLKQVVSTMKRTDLDEDTQYQILYRLMEEIKGLDNSNTPAYNSSVILKSAYEMIGVADPYKSAKRESNDAALSFYPELSELLSRSQDRLKDALKIAVAGNVIDLGIYRDFDIGSAISQVMDEGFSADCSEQFKSELDSTDSVLIIGDNAGEIVFDRMLVEELRRLGKSVTYVVKSSPILNDATMEDAEYVGMTDLAKVIETGSGHLGVSIDDISDEFRKALENASVIISKGQANFESLEGIDWISQKTFFLLKIKCEEVALVSGLKFNSMVFLRKSI</sequence>
<dbReference type="InterPro" id="IPR014444">
    <property type="entry name" value="PH1575-like"/>
</dbReference>
<dbReference type="OrthoDB" id="9796465at2"/>
<dbReference type="STRING" id="39480.EUAN_03960"/>
<evidence type="ECO:0000259" key="1">
    <source>
        <dbReference type="Pfam" id="PF01937"/>
    </source>
</evidence>
<feature type="domain" description="Damage-control phosphatase ARMT1-like metal-binding" evidence="1">
    <location>
        <begin position="6"/>
        <end position="273"/>
    </location>
</feature>
<protein>
    <recommendedName>
        <fullName evidence="1">Damage-control phosphatase ARMT1-like metal-binding domain-containing protein</fullName>
    </recommendedName>
</protein>
<proteinExistence type="predicted"/>
<comment type="caution">
    <text evidence="2">The sequence shown here is derived from an EMBL/GenBank/DDBJ whole genome shotgun (WGS) entry which is preliminary data.</text>
</comment>
<reference evidence="2 3" key="1">
    <citation type="submission" date="2016-09" db="EMBL/GenBank/DDBJ databases">
        <title>Genome sequence of Eubacterium angustum.</title>
        <authorList>
            <person name="Poehlein A."/>
            <person name="Daniel R."/>
        </authorList>
    </citation>
    <scope>NUCLEOTIDE SEQUENCE [LARGE SCALE GENOMIC DNA]</scope>
    <source>
        <strain evidence="2 3">DSM 1989</strain>
    </source>
</reference>
<dbReference type="AlphaFoldDB" id="A0A1S1VAC5"/>
<dbReference type="Pfam" id="PF01937">
    <property type="entry name" value="ARMT1-like_dom"/>
    <property type="match status" value="1"/>
</dbReference>
<dbReference type="RefSeq" id="WP_071061084.1">
    <property type="nucleotide sequence ID" value="NZ_MKIE01000001.1"/>
</dbReference>
<dbReference type="Gene3D" id="3.40.50.10880">
    <property type="entry name" value="Uncharacterised protein PF01937, DUF89, domain 3"/>
    <property type="match status" value="1"/>
</dbReference>
<gene>
    <name evidence="2" type="ORF">EUAN_03960</name>
</gene>
<name>A0A1S1VAC5_9FIRM</name>
<keyword evidence="3" id="KW-1185">Reference proteome</keyword>
<dbReference type="InterPro" id="IPR002791">
    <property type="entry name" value="ARMT1-like_metal-bd"/>
</dbReference>
<dbReference type="PIRSF" id="PIRSF006593">
    <property type="entry name" value="UCP006593"/>
    <property type="match status" value="1"/>
</dbReference>
<dbReference type="Proteomes" id="UP000180254">
    <property type="component" value="Unassembled WGS sequence"/>
</dbReference>
<dbReference type="EMBL" id="MKIE01000001">
    <property type="protein sequence ID" value="OHW63532.1"/>
    <property type="molecule type" value="Genomic_DNA"/>
</dbReference>
<evidence type="ECO:0000313" key="3">
    <source>
        <dbReference type="Proteomes" id="UP000180254"/>
    </source>
</evidence>
<evidence type="ECO:0000313" key="2">
    <source>
        <dbReference type="EMBL" id="OHW63532.1"/>
    </source>
</evidence>
<organism evidence="2 3">
    <name type="scientific">Andreesenia angusta</name>
    <dbReference type="NCBI Taxonomy" id="39480"/>
    <lineage>
        <taxon>Bacteria</taxon>
        <taxon>Bacillati</taxon>
        <taxon>Bacillota</taxon>
        <taxon>Tissierellia</taxon>
        <taxon>Tissierellales</taxon>
        <taxon>Gottschalkiaceae</taxon>
        <taxon>Andreesenia</taxon>
    </lineage>
</organism>
<dbReference type="InterPro" id="IPR036075">
    <property type="entry name" value="ARMT-1-like_metal-bd_sf"/>
</dbReference>